<dbReference type="EMBL" id="CP060697">
    <property type="protein sequence ID" value="QNM82282.1"/>
    <property type="molecule type" value="Genomic_DNA"/>
</dbReference>
<evidence type="ECO:0000313" key="2">
    <source>
        <dbReference type="Proteomes" id="UP000515861"/>
    </source>
</evidence>
<reference evidence="1 2" key="1">
    <citation type="submission" date="2020-08" db="EMBL/GenBank/DDBJ databases">
        <title>Sphingomonas sp. sand1-3 16S ribosomal RNA gene Genome sequencing and assembly.</title>
        <authorList>
            <person name="Kang M."/>
        </authorList>
    </citation>
    <scope>NUCLEOTIDE SEQUENCE [LARGE SCALE GENOMIC DNA]</scope>
    <source>
        <strain evidence="2">sand1-3</strain>
    </source>
</reference>
<dbReference type="Proteomes" id="UP000515861">
    <property type="component" value="Chromosome"/>
</dbReference>
<accession>A0A7G9L0Y3</accession>
<proteinExistence type="predicted"/>
<gene>
    <name evidence="1" type="ORF">H8M03_09675</name>
</gene>
<organism evidence="1 2">
    <name type="scientific">Sphingomonas sabuli</name>
    <dbReference type="NCBI Taxonomy" id="2764186"/>
    <lineage>
        <taxon>Bacteria</taxon>
        <taxon>Pseudomonadati</taxon>
        <taxon>Pseudomonadota</taxon>
        <taxon>Alphaproteobacteria</taxon>
        <taxon>Sphingomonadales</taxon>
        <taxon>Sphingomonadaceae</taxon>
        <taxon>Sphingomonas</taxon>
    </lineage>
</organism>
<dbReference type="KEGG" id="ssau:H8M03_09675"/>
<sequence>MSFFFSTVIFVSLVGAGALWWLASRSIPALDRPSDVLAEIEAARKELQCDYAIVGAGGTLLGLSSDEDLIIVRTPDGTASRLPYNALRAVTLTPTLRSTSVSAGQSRTRRGSQLIGAGAGAALAGPVGALIGGLSGPQQHETKTHSSDHITTLELELFFRDDGLPRVSVVATGNYGALPVKQDAFKDIAARLANIAERNTITPRM</sequence>
<dbReference type="RefSeq" id="WP_187479237.1">
    <property type="nucleotide sequence ID" value="NZ_CP060697.1"/>
</dbReference>
<evidence type="ECO:0000313" key="1">
    <source>
        <dbReference type="EMBL" id="QNM82282.1"/>
    </source>
</evidence>
<keyword evidence="2" id="KW-1185">Reference proteome</keyword>
<dbReference type="AlphaFoldDB" id="A0A7G9L0Y3"/>
<name>A0A7G9L0Y3_9SPHN</name>
<protein>
    <submittedName>
        <fullName evidence="1">Uncharacterized protein</fullName>
    </submittedName>
</protein>